<evidence type="ECO:0000256" key="1">
    <source>
        <dbReference type="ARBA" id="ARBA00001974"/>
    </source>
</evidence>
<dbReference type="AlphaFoldDB" id="A0A5Q4VCG9"/>
<dbReference type="InterPro" id="IPR009075">
    <property type="entry name" value="AcylCo_DH/oxidase_C"/>
</dbReference>
<protein>
    <submittedName>
        <fullName evidence="7">Acyl-CoA dehydrogenase</fullName>
    </submittedName>
</protein>
<dbReference type="InterPro" id="IPR046373">
    <property type="entry name" value="Acyl-CoA_Oxase/DH_mid-dom_sf"/>
</dbReference>
<dbReference type="GO" id="GO:0005886">
    <property type="term" value="C:plasma membrane"/>
    <property type="evidence" value="ECO:0007669"/>
    <property type="project" value="TreeGrafter"/>
</dbReference>
<reference evidence="7 8" key="1">
    <citation type="submission" date="2019-06" db="EMBL/GenBank/DDBJ databases">
        <title>Desulfobotulus mexicanus sp. nov., a novel sulfate-reducing bacterium isolated from the sediment of an alkaline crater lake in Mexico.</title>
        <authorList>
            <person name="Hirschler-Rea A."/>
        </authorList>
    </citation>
    <scope>NUCLEOTIDE SEQUENCE [LARGE SCALE GENOMIC DNA]</scope>
    <source>
        <strain evidence="7 8">PAR22N</strain>
    </source>
</reference>
<dbReference type="InterPro" id="IPR036250">
    <property type="entry name" value="AcylCo_DH-like_C"/>
</dbReference>
<dbReference type="GO" id="GO:0003995">
    <property type="term" value="F:acyl-CoA dehydrogenase activity"/>
    <property type="evidence" value="ECO:0007669"/>
    <property type="project" value="TreeGrafter"/>
</dbReference>
<dbReference type="PANTHER" id="PTHR43884">
    <property type="entry name" value="ACYL-COA DEHYDROGENASE"/>
    <property type="match status" value="1"/>
</dbReference>
<dbReference type="OrthoDB" id="5427839at2"/>
<dbReference type="Pfam" id="PF00441">
    <property type="entry name" value="Acyl-CoA_dh_1"/>
    <property type="match status" value="1"/>
</dbReference>
<comment type="caution">
    <text evidence="7">The sequence shown here is derived from an EMBL/GenBank/DDBJ whole genome shotgun (WGS) entry which is preliminary data.</text>
</comment>
<proteinExistence type="inferred from homology"/>
<dbReference type="SUPFAM" id="SSF56645">
    <property type="entry name" value="Acyl-CoA dehydrogenase NM domain-like"/>
    <property type="match status" value="1"/>
</dbReference>
<keyword evidence="5" id="KW-0274">FAD</keyword>
<evidence type="ECO:0000256" key="2">
    <source>
        <dbReference type="ARBA" id="ARBA00009347"/>
    </source>
</evidence>
<comment type="similarity">
    <text evidence="2">Belongs to the acyl-CoA dehydrogenase family.</text>
</comment>
<sequence>MILFNPKLHNRKHADEKTQKMMQAVIDYFETKGLKSIKKDWHDKTWNYEFVKFMKENQVMATLMTPAGYGAEDSRWDTYRNSVFAEISAFYGITYWYTYQVSMLGLGPIWMGSNEEIKHKTAKLLQDGEVFAFGLSEKEHGADIYSSDMMLYPQEDGTYKANGDKYYIGNGNECAIASTFGKVADSDDYVFFAANSKHPQYECVKNTVNEQNYVAEYVLHDYPITDADIMERGPKAWDNMLNTINVCKFNLGWGAIGMATHSFYEAIDHAANRNVYGKYVTDFPHVKRLFTDSYTRLVAMKVFSERAIDYMRSAKADDRRYLLYNPMVKMKVTTQGEEVINMLWDIIAAKGFEAEPFFEIAAHEIRMLPKLEGTVHVNMALIVKFMNNFLFNPAEFPVIPKRDDVSNDDFLFDQGPTAGLSKVQFHDYNLAYKGVDLPNVNVFKEQIESFKKFLVEATPDKGQARDIDYLLVLGEIFCLVPYGQLILEAREFWPELDDDLIEEIFDFMIRDFSRHATTLFTKPSNTDKQREMALAMIKAPAANPERFNKIWTEQVYSLKGQYKMRDQD</sequence>
<accession>A0A5Q4VCG9</accession>
<dbReference type="InterPro" id="IPR037069">
    <property type="entry name" value="AcylCoA_DH/ox_N_sf"/>
</dbReference>
<gene>
    <name evidence="7" type="ORF">FIM25_05945</name>
</gene>
<evidence type="ECO:0000259" key="6">
    <source>
        <dbReference type="Pfam" id="PF00441"/>
    </source>
</evidence>
<comment type="cofactor">
    <cofactor evidence="1">
        <name>FAD</name>
        <dbReference type="ChEBI" id="CHEBI:57692"/>
    </cofactor>
</comment>
<dbReference type="RefSeq" id="WP_139447289.1">
    <property type="nucleotide sequence ID" value="NZ_VDMB01000005.1"/>
</dbReference>
<organism evidence="7 8">
    <name type="scientific">Desulfobotulus mexicanus</name>
    <dbReference type="NCBI Taxonomy" id="2586642"/>
    <lineage>
        <taxon>Bacteria</taxon>
        <taxon>Pseudomonadati</taxon>
        <taxon>Thermodesulfobacteriota</taxon>
        <taxon>Desulfobacteria</taxon>
        <taxon>Desulfobacterales</taxon>
        <taxon>Desulfobacteraceae</taxon>
        <taxon>Desulfobotulus</taxon>
    </lineage>
</organism>
<evidence type="ECO:0000313" key="7">
    <source>
        <dbReference type="EMBL" id="TYT75245.1"/>
    </source>
</evidence>
<dbReference type="PANTHER" id="PTHR43884:SF19">
    <property type="entry name" value="ACYL-COA DEHYDROGENASE FADE4-RELATED"/>
    <property type="match status" value="1"/>
</dbReference>
<dbReference type="SUPFAM" id="SSF47203">
    <property type="entry name" value="Acyl-CoA dehydrogenase C-terminal domain-like"/>
    <property type="match status" value="1"/>
</dbReference>
<evidence type="ECO:0000256" key="3">
    <source>
        <dbReference type="ARBA" id="ARBA00011881"/>
    </source>
</evidence>
<dbReference type="Gene3D" id="1.20.140.10">
    <property type="entry name" value="Butyryl-CoA Dehydrogenase, subunit A, domain 3"/>
    <property type="match status" value="1"/>
</dbReference>
<dbReference type="Gene3D" id="1.10.540.10">
    <property type="entry name" value="Acyl-CoA dehydrogenase/oxidase, N-terminal domain"/>
    <property type="match status" value="1"/>
</dbReference>
<name>A0A5Q4VCG9_9BACT</name>
<evidence type="ECO:0000256" key="5">
    <source>
        <dbReference type="ARBA" id="ARBA00022827"/>
    </source>
</evidence>
<dbReference type="GO" id="GO:0050660">
    <property type="term" value="F:flavin adenine dinucleotide binding"/>
    <property type="evidence" value="ECO:0007669"/>
    <property type="project" value="InterPro"/>
</dbReference>
<dbReference type="EMBL" id="VDMB01000005">
    <property type="protein sequence ID" value="TYT75245.1"/>
    <property type="molecule type" value="Genomic_DNA"/>
</dbReference>
<feature type="domain" description="Acyl-CoA dehydrogenase/oxidase C-terminal" evidence="6">
    <location>
        <begin position="237"/>
        <end position="385"/>
    </location>
</feature>
<comment type="subunit">
    <text evidence="3">Homotetramer.</text>
</comment>
<evidence type="ECO:0000313" key="8">
    <source>
        <dbReference type="Proteomes" id="UP000321899"/>
    </source>
</evidence>
<keyword evidence="4" id="KW-0285">Flavoprotein</keyword>
<dbReference type="InterPro" id="IPR009100">
    <property type="entry name" value="AcylCoA_DH/oxidase_NM_dom_sf"/>
</dbReference>
<dbReference type="Proteomes" id="UP000321899">
    <property type="component" value="Unassembled WGS sequence"/>
</dbReference>
<evidence type="ECO:0000256" key="4">
    <source>
        <dbReference type="ARBA" id="ARBA00022630"/>
    </source>
</evidence>
<dbReference type="Gene3D" id="2.40.110.10">
    <property type="entry name" value="Butyryl-CoA Dehydrogenase, subunit A, domain 2"/>
    <property type="match status" value="1"/>
</dbReference>
<keyword evidence="8" id="KW-1185">Reference proteome</keyword>